<organism evidence="2 3">
    <name type="scientific">Gossypium trilobum</name>
    <dbReference type="NCBI Taxonomy" id="34281"/>
    <lineage>
        <taxon>Eukaryota</taxon>
        <taxon>Viridiplantae</taxon>
        <taxon>Streptophyta</taxon>
        <taxon>Embryophyta</taxon>
        <taxon>Tracheophyta</taxon>
        <taxon>Spermatophyta</taxon>
        <taxon>Magnoliopsida</taxon>
        <taxon>eudicotyledons</taxon>
        <taxon>Gunneridae</taxon>
        <taxon>Pentapetalae</taxon>
        <taxon>rosids</taxon>
        <taxon>malvids</taxon>
        <taxon>Malvales</taxon>
        <taxon>Malvaceae</taxon>
        <taxon>Malvoideae</taxon>
        <taxon>Gossypium</taxon>
    </lineage>
</organism>
<dbReference type="EMBL" id="JABEZW010000004">
    <property type="protein sequence ID" value="MBA0763157.1"/>
    <property type="molecule type" value="Genomic_DNA"/>
</dbReference>
<dbReference type="AlphaFoldDB" id="A0A7J9DR07"/>
<dbReference type="InterPro" id="IPR022229">
    <property type="entry name" value="TPPII_Ig-like-2"/>
</dbReference>
<evidence type="ECO:0000313" key="2">
    <source>
        <dbReference type="EMBL" id="MBA0763157.1"/>
    </source>
</evidence>
<name>A0A7J9DR07_9ROSI</name>
<proteinExistence type="predicted"/>
<evidence type="ECO:0000259" key="1">
    <source>
        <dbReference type="Pfam" id="PF12580"/>
    </source>
</evidence>
<reference evidence="2 3" key="1">
    <citation type="journal article" date="2019" name="Genome Biol. Evol.">
        <title>Insights into the evolution of the New World diploid cottons (Gossypium, subgenus Houzingenia) based on genome sequencing.</title>
        <authorList>
            <person name="Grover C.E."/>
            <person name="Arick M.A. 2nd"/>
            <person name="Thrash A."/>
            <person name="Conover J.L."/>
            <person name="Sanders W.S."/>
            <person name="Peterson D.G."/>
            <person name="Frelichowski J.E."/>
            <person name="Scheffler J.A."/>
            <person name="Scheffler B.E."/>
            <person name="Wendel J.F."/>
        </authorList>
    </citation>
    <scope>NUCLEOTIDE SEQUENCE [LARGE SCALE GENOMIC DNA]</scope>
    <source>
        <strain evidence="2">8</strain>
        <tissue evidence="2">Leaf</tissue>
    </source>
</reference>
<feature type="domain" description="Tripeptidyl peptidase II second Ig-like" evidence="1">
    <location>
        <begin position="57"/>
        <end position="105"/>
    </location>
</feature>
<sequence length="146" mass="15969">MGQAGLICLRPCRLAVNGCSGIRLTNDMIVFHGIGVNRTEVVLDGSEAPIRIEAEALLASEKLAPTAVLNKIRVPYRPIEAKLCTLPSNRDKLPSGKQILALTLTCVCFQLLISLIYGIICFNAYMCLPFLFASIATSLSWKMEQK</sequence>
<gene>
    <name evidence="2" type="ORF">Gotri_012662</name>
</gene>
<dbReference type="Proteomes" id="UP000593568">
    <property type="component" value="Unassembled WGS sequence"/>
</dbReference>
<dbReference type="Pfam" id="PF12580">
    <property type="entry name" value="TPPII"/>
    <property type="match status" value="1"/>
</dbReference>
<keyword evidence="3" id="KW-1185">Reference proteome</keyword>
<protein>
    <recommendedName>
        <fullName evidence="1">Tripeptidyl peptidase II second Ig-like domain-containing protein</fullName>
    </recommendedName>
</protein>
<comment type="caution">
    <text evidence="2">The sequence shown here is derived from an EMBL/GenBank/DDBJ whole genome shotgun (WGS) entry which is preliminary data.</text>
</comment>
<accession>A0A7J9DR07</accession>
<evidence type="ECO:0000313" key="3">
    <source>
        <dbReference type="Proteomes" id="UP000593568"/>
    </source>
</evidence>